<dbReference type="Proteomes" id="UP000367750">
    <property type="component" value="Unassembled WGS sequence"/>
</dbReference>
<accession>A0A5J5GA17</accession>
<dbReference type="AlphaFoldDB" id="A0A5J5GA17"/>
<reference evidence="1 2" key="1">
    <citation type="submission" date="2019-09" db="EMBL/GenBank/DDBJ databases">
        <title>Bacillus ochoae sp. nov., Paenibacillus whitsoniae sp. nov., Paenibacillus spiritus sp. nov. Isolated from the Mars Exploration Rover during spacecraft assembly.</title>
        <authorList>
            <person name="Seuylemezian A."/>
            <person name="Vaishampayan P."/>
        </authorList>
    </citation>
    <scope>NUCLEOTIDE SEQUENCE [LARGE SCALE GENOMIC DNA]</scope>
    <source>
        <strain evidence="1 2">MER_111</strain>
    </source>
</reference>
<sequence>MQASIQPVYTWSHDALFSGRAGRLTLLIEINSTHPAPNAEEKHRTAAKGIELDVWLEPHVRLIDSIGGRCETDENAPLLRYEFGSLQAGKQKQLAVELELEGMPAGDREAVWLQWRYRHPAGSRMRELPVHRLKVQHSVHTGVLSEPGSFYVEKQTELLRVRRLLEEFLSPDCLLPYDKRIEQIRRQGDRLLLMAVRSGDKTLLQEAEWLYRQGQTRAMLPQPEHEGAAWERRLECV</sequence>
<protein>
    <submittedName>
        <fullName evidence="1">Uncharacterized protein</fullName>
    </submittedName>
</protein>
<dbReference type="RefSeq" id="WP_150457941.1">
    <property type="nucleotide sequence ID" value="NZ_VYKK01000012.1"/>
</dbReference>
<keyword evidence="2" id="KW-1185">Reference proteome</keyword>
<evidence type="ECO:0000313" key="2">
    <source>
        <dbReference type="Proteomes" id="UP000367750"/>
    </source>
</evidence>
<comment type="caution">
    <text evidence="1">The sequence shown here is derived from an EMBL/GenBank/DDBJ whole genome shotgun (WGS) entry which is preliminary data.</text>
</comment>
<gene>
    <name evidence="1" type="ORF">F4V43_09115</name>
</gene>
<dbReference type="OrthoDB" id="2632905at2"/>
<proteinExistence type="predicted"/>
<organism evidence="1 2">
    <name type="scientific">Paenibacillus spiritus</name>
    <dbReference type="NCBI Taxonomy" id="2496557"/>
    <lineage>
        <taxon>Bacteria</taxon>
        <taxon>Bacillati</taxon>
        <taxon>Bacillota</taxon>
        <taxon>Bacilli</taxon>
        <taxon>Bacillales</taxon>
        <taxon>Paenibacillaceae</taxon>
        <taxon>Paenibacillus</taxon>
    </lineage>
</organism>
<name>A0A5J5GA17_9BACL</name>
<evidence type="ECO:0000313" key="1">
    <source>
        <dbReference type="EMBL" id="KAA9004790.1"/>
    </source>
</evidence>
<dbReference type="EMBL" id="VYKK01000012">
    <property type="protein sequence ID" value="KAA9004790.1"/>
    <property type="molecule type" value="Genomic_DNA"/>
</dbReference>